<comment type="caution">
    <text evidence="3">The sequence shown here is derived from an EMBL/GenBank/DDBJ whole genome shotgun (WGS) entry which is preliminary data.</text>
</comment>
<evidence type="ECO:0000256" key="1">
    <source>
        <dbReference type="SAM" id="Phobius"/>
    </source>
</evidence>
<dbReference type="EMBL" id="QLTW01000355">
    <property type="protein sequence ID" value="MBT9146167.1"/>
    <property type="molecule type" value="Genomic_DNA"/>
</dbReference>
<name>A0A9E2BJ62_PSYF1</name>
<dbReference type="AlphaFoldDB" id="A0A9E2BJ62"/>
<gene>
    <name evidence="2" type="ORF">DDT42_01111</name>
    <name evidence="3" type="ORF">DDT42_02049</name>
</gene>
<evidence type="ECO:0000313" key="4">
    <source>
        <dbReference type="Proteomes" id="UP000811545"/>
    </source>
</evidence>
<keyword evidence="1" id="KW-0812">Transmembrane</keyword>
<reference evidence="3 4" key="1">
    <citation type="journal article" date="2021" name="bioRxiv">
        <title>Unique metabolic strategies in Hadean analogues reveal hints for primordial physiology.</title>
        <authorList>
            <person name="Nobu M.K."/>
            <person name="Nakai R."/>
            <person name="Tamazawa S."/>
            <person name="Mori H."/>
            <person name="Toyoda A."/>
            <person name="Ijiri A."/>
            <person name="Suzuki S."/>
            <person name="Kurokawa K."/>
            <person name="Kamagata Y."/>
            <person name="Tamaki H."/>
        </authorList>
    </citation>
    <scope>NUCLEOTIDE SEQUENCE [LARGE SCALE GENOMIC DNA]</scope>
    <source>
        <strain evidence="3">BS525</strain>
    </source>
</reference>
<protein>
    <submittedName>
        <fullName evidence="3">Uncharacterized protein</fullName>
    </submittedName>
</protein>
<evidence type="ECO:0000313" key="3">
    <source>
        <dbReference type="EMBL" id="MBT9146167.1"/>
    </source>
</evidence>
<keyword evidence="1" id="KW-1133">Transmembrane helix</keyword>
<feature type="transmembrane region" description="Helical" evidence="1">
    <location>
        <begin position="6"/>
        <end position="23"/>
    </location>
</feature>
<dbReference type="EMBL" id="QLTW01000064">
    <property type="protein sequence ID" value="MBT9145241.1"/>
    <property type="molecule type" value="Genomic_DNA"/>
</dbReference>
<sequence length="59" mass="6156">MKDTIKYIAGFIGVAMLLTIIFVRAGERGRATGGEQTARIMTAGSQGAARIIEAAMGGR</sequence>
<accession>A0A9E2BJ62</accession>
<organism evidence="3 4">
    <name type="scientific">Psychracetigena formicireducens</name>
    <dbReference type="NCBI Taxonomy" id="2986056"/>
    <lineage>
        <taxon>Bacteria</taxon>
        <taxon>Bacillati</taxon>
        <taxon>Candidatus Lithacetigenota</taxon>
        <taxon>Candidatus Psychracetigena</taxon>
    </lineage>
</organism>
<dbReference type="Proteomes" id="UP000811545">
    <property type="component" value="Unassembled WGS sequence"/>
</dbReference>
<keyword evidence="1" id="KW-0472">Membrane</keyword>
<evidence type="ECO:0000313" key="2">
    <source>
        <dbReference type="EMBL" id="MBT9145241.1"/>
    </source>
</evidence>
<proteinExistence type="predicted"/>